<dbReference type="Gene3D" id="3.30.40.10">
    <property type="entry name" value="Zinc/RING finger domain, C3HC4 (zinc finger)"/>
    <property type="match status" value="1"/>
</dbReference>
<dbReference type="CDD" id="cd23114">
    <property type="entry name" value="RING-H2_WAVH2"/>
    <property type="match status" value="1"/>
</dbReference>
<dbReference type="PANTHER" id="PTHR10579:SF146">
    <property type="entry name" value="RING-TYPE DOMAIN-CONTAINING PROTEIN"/>
    <property type="match status" value="1"/>
</dbReference>
<keyword evidence="1" id="KW-0479">Metal-binding</keyword>
<dbReference type="Pfam" id="PF00092">
    <property type="entry name" value="VWA"/>
    <property type="match status" value="1"/>
</dbReference>
<feature type="region of interest" description="Disordered" evidence="2">
    <location>
        <begin position="168"/>
        <end position="192"/>
    </location>
</feature>
<dbReference type="InterPro" id="IPR051266">
    <property type="entry name" value="CLCR"/>
</dbReference>
<dbReference type="InterPro" id="IPR001841">
    <property type="entry name" value="Znf_RING"/>
</dbReference>
<keyword evidence="1" id="KW-0863">Zinc-finger</keyword>
<feature type="compositionally biased region" description="Pro residues" evidence="2">
    <location>
        <begin position="30"/>
        <end position="60"/>
    </location>
</feature>
<dbReference type="InterPro" id="IPR013083">
    <property type="entry name" value="Znf_RING/FYVE/PHD"/>
</dbReference>
<gene>
    <name evidence="5" type="ORF">Pyn_01675</name>
</gene>
<dbReference type="PANTHER" id="PTHR10579">
    <property type="entry name" value="CALCIUM-ACTIVATED CHLORIDE CHANNEL REGULATOR"/>
    <property type="match status" value="1"/>
</dbReference>
<dbReference type="OrthoDB" id="687730at2759"/>
<feature type="domain" description="VWFA" evidence="4">
    <location>
        <begin position="240"/>
        <end position="430"/>
    </location>
</feature>
<reference evidence="5 6" key="1">
    <citation type="submission" date="2018-02" db="EMBL/GenBank/DDBJ databases">
        <title>Draft genome of wild Prunus yedoensis var. nudiflora.</title>
        <authorList>
            <person name="Baek S."/>
            <person name="Kim J.-H."/>
            <person name="Choi K."/>
            <person name="Kim G.-B."/>
            <person name="Cho A."/>
            <person name="Jang H."/>
            <person name="Shin C.-H."/>
            <person name="Yu H.-J."/>
            <person name="Mun J.-H."/>
        </authorList>
    </citation>
    <scope>NUCLEOTIDE SEQUENCE [LARGE SCALE GENOMIC DNA]</scope>
    <source>
        <strain evidence="6">cv. Jeju island</strain>
        <tissue evidence="5">Leaf</tissue>
    </source>
</reference>
<evidence type="ECO:0000313" key="6">
    <source>
        <dbReference type="Proteomes" id="UP000250321"/>
    </source>
</evidence>
<name>A0A314Z2U4_PRUYE</name>
<protein>
    <recommendedName>
        <fullName evidence="7">E3 ubiquitin-protein ligase WAV3</fullName>
    </recommendedName>
</protein>
<dbReference type="PROSITE" id="PS50089">
    <property type="entry name" value="ZF_RING_2"/>
    <property type="match status" value="1"/>
</dbReference>
<feature type="domain" description="RING-type" evidence="3">
    <location>
        <begin position="83"/>
        <end position="127"/>
    </location>
</feature>
<dbReference type="GO" id="GO:0008270">
    <property type="term" value="F:zinc ion binding"/>
    <property type="evidence" value="ECO:0007669"/>
    <property type="project" value="UniProtKB-KW"/>
</dbReference>
<comment type="caution">
    <text evidence="5">The sequence shown here is derived from an EMBL/GenBank/DDBJ whole genome shotgun (WGS) entry which is preliminary data.</text>
</comment>
<feature type="region of interest" description="Disordered" evidence="2">
    <location>
        <begin position="1"/>
        <end position="65"/>
    </location>
</feature>
<dbReference type="Pfam" id="PF17123">
    <property type="entry name" value="zf-RING_11"/>
    <property type="match status" value="1"/>
</dbReference>
<dbReference type="AlphaFoldDB" id="A0A314Z2U4"/>
<dbReference type="PROSITE" id="PS50234">
    <property type="entry name" value="VWFA"/>
    <property type="match status" value="1"/>
</dbReference>
<evidence type="ECO:0000256" key="2">
    <source>
        <dbReference type="SAM" id="MobiDB-lite"/>
    </source>
</evidence>
<dbReference type="InterPro" id="IPR002035">
    <property type="entry name" value="VWF_A"/>
</dbReference>
<dbReference type="SMART" id="SM00327">
    <property type="entry name" value="VWA"/>
    <property type="match status" value="1"/>
</dbReference>
<dbReference type="EMBL" id="PJQY01000307">
    <property type="protein sequence ID" value="PQQ13299.1"/>
    <property type="molecule type" value="Genomic_DNA"/>
</dbReference>
<dbReference type="Gene3D" id="3.40.50.410">
    <property type="entry name" value="von Willebrand factor, type A domain"/>
    <property type="match status" value="1"/>
</dbReference>
<evidence type="ECO:0000313" key="5">
    <source>
        <dbReference type="EMBL" id="PQQ13299.1"/>
    </source>
</evidence>
<evidence type="ECO:0008006" key="7">
    <source>
        <dbReference type="Google" id="ProtNLM"/>
    </source>
</evidence>
<dbReference type="STRING" id="2094558.A0A314Z2U4"/>
<keyword evidence="6" id="KW-1185">Reference proteome</keyword>
<sequence>MDATWRKLKKSLSHKLSLNSSDSSNSSSRPPRPPPPEISQPSGPLPRLAPSPPPLPPPSPSSLAASALASPRLSKRLLSNKNCAICLSHVRAGQGQAIFTAECSHSFHFVCIANNVKHGNLCCPICRSKWNAVPFQAPANAADPQQNNLGQIHPNVYHRHQSHLPLQPQVHPEPLSFSDDEPLPSTSPTRLSGPQTVAIKSYTEYSAISAAESRPTFPVLVSIRAPPLQDANGHDRTPLDLVTVLDVSGSMFGTKLALLKRAVKFVIQNLGPYDRLSIVSFSTIAKRVFPLRRMTVDGRESAILAVESLRANGGTDIVGGLKKGVQVLEERSERNPVSSIILLSDGRDNCTYGSQTTSSANQVSEFLNQLPASVWCSNIPVHAFGFGTDHDATTMHAISDSSGGTFSFIESVAMIQDAFAMCIGGLLSVVAQELRLTVRSASQGVQIVSIPSGRHVSEISDESQQGVVDVGNMYAEEEKQFLVYLSVPVSAATRNDKGVKKTPLLDVSCLYKDLGSNELIQVLGERVEILRPEAWSPADEAVCLEVDRQRNRILVAEGITEAQVMAEMGNLEGAQAILAQCRSTLLTTAAAQAGDGLCNWLEAELREIRDRMASMESYTQTGRAYALSGLSSHSWQRATTRGDMTSQILTTSEGGTSRTSVGTTVGYETPTMVTMVRKSQNLGVNPAAQLQ</sequence>
<accession>A0A314Z2U4</accession>
<dbReference type="Pfam" id="PF14624">
    <property type="entry name" value="Vwaint"/>
    <property type="match status" value="1"/>
</dbReference>
<feature type="compositionally biased region" description="Basic residues" evidence="2">
    <location>
        <begin position="1"/>
        <end position="13"/>
    </location>
</feature>
<dbReference type="CDD" id="cd01466">
    <property type="entry name" value="vWA_C3HC4_type"/>
    <property type="match status" value="1"/>
</dbReference>
<dbReference type="SUPFAM" id="SSF57850">
    <property type="entry name" value="RING/U-box"/>
    <property type="match status" value="1"/>
</dbReference>
<keyword evidence="1" id="KW-0862">Zinc</keyword>
<organism evidence="5 6">
    <name type="scientific">Prunus yedoensis var. nudiflora</name>
    <dbReference type="NCBI Taxonomy" id="2094558"/>
    <lineage>
        <taxon>Eukaryota</taxon>
        <taxon>Viridiplantae</taxon>
        <taxon>Streptophyta</taxon>
        <taxon>Embryophyta</taxon>
        <taxon>Tracheophyta</taxon>
        <taxon>Spermatophyta</taxon>
        <taxon>Magnoliopsida</taxon>
        <taxon>eudicotyledons</taxon>
        <taxon>Gunneridae</taxon>
        <taxon>Pentapetalae</taxon>
        <taxon>rosids</taxon>
        <taxon>fabids</taxon>
        <taxon>Rosales</taxon>
        <taxon>Rosaceae</taxon>
        <taxon>Amygdaloideae</taxon>
        <taxon>Amygdaleae</taxon>
        <taxon>Prunus</taxon>
    </lineage>
</organism>
<dbReference type="InterPro" id="IPR032838">
    <property type="entry name" value="Vwaint_dom"/>
</dbReference>
<evidence type="ECO:0000259" key="4">
    <source>
        <dbReference type="PROSITE" id="PS50234"/>
    </source>
</evidence>
<proteinExistence type="predicted"/>
<dbReference type="InterPro" id="IPR036465">
    <property type="entry name" value="vWFA_dom_sf"/>
</dbReference>
<dbReference type="SUPFAM" id="SSF53300">
    <property type="entry name" value="vWA-like"/>
    <property type="match status" value="1"/>
</dbReference>
<dbReference type="Proteomes" id="UP000250321">
    <property type="component" value="Unassembled WGS sequence"/>
</dbReference>
<evidence type="ECO:0000259" key="3">
    <source>
        <dbReference type="PROSITE" id="PS50089"/>
    </source>
</evidence>
<feature type="compositionally biased region" description="Low complexity" evidence="2">
    <location>
        <begin position="14"/>
        <end position="29"/>
    </location>
</feature>
<dbReference type="SMART" id="SM00184">
    <property type="entry name" value="RING"/>
    <property type="match status" value="1"/>
</dbReference>
<evidence type="ECO:0000256" key="1">
    <source>
        <dbReference type="PROSITE-ProRule" id="PRU00175"/>
    </source>
</evidence>